<dbReference type="EMBL" id="GBEZ01027093">
    <property type="protein sequence ID" value="JAC60177.1"/>
    <property type="molecule type" value="Transcribed_RNA"/>
</dbReference>
<name>A0A061QI30_9CHLO</name>
<proteinExistence type="predicted"/>
<gene>
    <name evidence="1" type="ORF">TSPGSL018_29605</name>
</gene>
<sequence length="38" mass="4372">MKLFQVGSRCPLVSKIRRRLRTGFMLLTGRKRQPGAGR</sequence>
<accession>A0A061QI30</accession>
<evidence type="ECO:0000313" key="1">
    <source>
        <dbReference type="EMBL" id="JAC60177.1"/>
    </source>
</evidence>
<protein>
    <submittedName>
        <fullName evidence="1">Uncharacterized protein</fullName>
    </submittedName>
</protein>
<feature type="non-terminal residue" evidence="1">
    <location>
        <position position="38"/>
    </location>
</feature>
<dbReference type="AlphaFoldDB" id="A0A061QI30"/>
<reference evidence="1" key="1">
    <citation type="submission" date="2014-05" db="EMBL/GenBank/DDBJ databases">
        <title>The transcriptome of the halophilic microalga Tetraselmis sp. GSL018 isolated from the Great Salt Lake, Utah.</title>
        <authorList>
            <person name="Jinkerson R.E."/>
            <person name="D'Adamo S."/>
            <person name="Posewitz M.C."/>
        </authorList>
    </citation>
    <scope>NUCLEOTIDE SEQUENCE</scope>
    <source>
        <strain evidence="1">GSL018</strain>
    </source>
</reference>
<organism evidence="1">
    <name type="scientific">Tetraselmis sp. GSL018</name>
    <dbReference type="NCBI Taxonomy" id="582737"/>
    <lineage>
        <taxon>Eukaryota</taxon>
        <taxon>Viridiplantae</taxon>
        <taxon>Chlorophyta</taxon>
        <taxon>core chlorophytes</taxon>
        <taxon>Chlorodendrophyceae</taxon>
        <taxon>Chlorodendrales</taxon>
        <taxon>Chlorodendraceae</taxon>
        <taxon>Tetraselmis</taxon>
    </lineage>
</organism>